<dbReference type="CDD" id="cd01991">
    <property type="entry name" value="Asn_synthase_B_C"/>
    <property type="match status" value="1"/>
</dbReference>
<dbReference type="PROSITE" id="PS51278">
    <property type="entry name" value="GATASE_TYPE_2"/>
    <property type="match status" value="1"/>
</dbReference>
<dbReference type="GO" id="GO:0004066">
    <property type="term" value="F:asparagine synthase (glutamine-hydrolyzing) activity"/>
    <property type="evidence" value="ECO:0007669"/>
    <property type="project" value="UniProtKB-EC"/>
</dbReference>
<dbReference type="EC" id="6.3.5.4" evidence="3"/>
<dbReference type="Gene3D" id="3.40.50.620">
    <property type="entry name" value="HUPs"/>
    <property type="match status" value="1"/>
</dbReference>
<evidence type="ECO:0000256" key="2">
    <source>
        <dbReference type="ARBA" id="ARBA00005752"/>
    </source>
</evidence>
<evidence type="ECO:0000256" key="7">
    <source>
        <dbReference type="ARBA" id="ARBA00048741"/>
    </source>
</evidence>
<dbReference type="GO" id="GO:0006529">
    <property type="term" value="P:asparagine biosynthetic process"/>
    <property type="evidence" value="ECO:0007669"/>
    <property type="project" value="UniProtKB-KW"/>
</dbReference>
<comment type="similarity">
    <text evidence="2">Belongs to the asparagine synthetase family.</text>
</comment>
<dbReference type="EMBL" id="MEXR01000044">
    <property type="protein sequence ID" value="OGD08945.1"/>
    <property type="molecule type" value="Genomic_DNA"/>
</dbReference>
<evidence type="ECO:0000256" key="6">
    <source>
        <dbReference type="ARBA" id="ARBA00022962"/>
    </source>
</evidence>
<keyword evidence="8" id="KW-0028">Amino-acid biosynthesis</keyword>
<feature type="binding site" evidence="9">
    <location>
        <position position="101"/>
    </location>
    <ligand>
        <name>L-glutamine</name>
        <dbReference type="ChEBI" id="CHEBI:58359"/>
    </ligand>
</feature>
<gene>
    <name evidence="12" type="ORF">A2397_05105</name>
</gene>
<keyword evidence="8" id="KW-0061">Asparagine biosynthesis</keyword>
<dbReference type="Gene3D" id="3.60.20.10">
    <property type="entry name" value="Glutamine Phosphoribosylpyrophosphate, subunit 1, domain 1"/>
    <property type="match status" value="1"/>
</dbReference>
<comment type="caution">
    <text evidence="12">The sequence shown here is derived from an EMBL/GenBank/DDBJ whole genome shotgun (WGS) entry which is preliminary data.</text>
</comment>
<evidence type="ECO:0000256" key="8">
    <source>
        <dbReference type="PIRSR" id="PIRSR001589-1"/>
    </source>
</evidence>
<dbReference type="Proteomes" id="UP000176424">
    <property type="component" value="Unassembled WGS sequence"/>
</dbReference>
<dbReference type="PIRSF" id="PIRSF001589">
    <property type="entry name" value="Asn_synthetase_glu-h"/>
    <property type="match status" value="1"/>
</dbReference>
<dbReference type="CDD" id="cd00712">
    <property type="entry name" value="AsnB"/>
    <property type="match status" value="1"/>
</dbReference>
<dbReference type="Pfam" id="PF00733">
    <property type="entry name" value="Asn_synthase"/>
    <property type="match status" value="1"/>
</dbReference>
<evidence type="ECO:0000256" key="5">
    <source>
        <dbReference type="ARBA" id="ARBA00022840"/>
    </source>
</evidence>
<dbReference type="InterPro" id="IPR051786">
    <property type="entry name" value="ASN_synthetase/amidase"/>
</dbReference>
<comment type="catalytic activity">
    <reaction evidence="7">
        <text>L-aspartate + L-glutamine + ATP + H2O = L-asparagine + L-glutamate + AMP + diphosphate + H(+)</text>
        <dbReference type="Rhea" id="RHEA:12228"/>
        <dbReference type="ChEBI" id="CHEBI:15377"/>
        <dbReference type="ChEBI" id="CHEBI:15378"/>
        <dbReference type="ChEBI" id="CHEBI:29985"/>
        <dbReference type="ChEBI" id="CHEBI:29991"/>
        <dbReference type="ChEBI" id="CHEBI:30616"/>
        <dbReference type="ChEBI" id="CHEBI:33019"/>
        <dbReference type="ChEBI" id="CHEBI:58048"/>
        <dbReference type="ChEBI" id="CHEBI:58359"/>
        <dbReference type="ChEBI" id="CHEBI:456215"/>
        <dbReference type="EC" id="6.3.5.4"/>
    </reaction>
</comment>
<dbReference type="PANTHER" id="PTHR43284">
    <property type="entry name" value="ASPARAGINE SYNTHETASE (GLUTAMINE-HYDROLYZING)"/>
    <property type="match status" value="1"/>
</dbReference>
<feature type="binding site" evidence="9">
    <location>
        <position position="291"/>
    </location>
    <ligand>
        <name>ATP</name>
        <dbReference type="ChEBI" id="CHEBI:30616"/>
    </ligand>
</feature>
<evidence type="ECO:0000256" key="10">
    <source>
        <dbReference type="PIRSR" id="PIRSR001589-3"/>
    </source>
</evidence>
<dbReference type="AlphaFoldDB" id="A0A1F4ZRG1"/>
<dbReference type="PANTHER" id="PTHR43284:SF1">
    <property type="entry name" value="ASPARAGINE SYNTHETASE"/>
    <property type="match status" value="1"/>
</dbReference>
<dbReference type="GO" id="GO:0005524">
    <property type="term" value="F:ATP binding"/>
    <property type="evidence" value="ECO:0007669"/>
    <property type="project" value="UniProtKB-KW"/>
</dbReference>
<dbReference type="GO" id="GO:0005829">
    <property type="term" value="C:cytosol"/>
    <property type="evidence" value="ECO:0007669"/>
    <property type="project" value="TreeGrafter"/>
</dbReference>
<comment type="pathway">
    <text evidence="1">Amino-acid biosynthesis; L-asparagine biosynthesis; L-asparagine from L-aspartate (L-Gln route): step 1/1.</text>
</comment>
<dbReference type="InterPro" id="IPR006426">
    <property type="entry name" value="Asn_synth_AEB"/>
</dbReference>
<dbReference type="InterPro" id="IPR001962">
    <property type="entry name" value="Asn_synthase"/>
</dbReference>
<feature type="active site" description="For GATase activity" evidence="8">
    <location>
        <position position="2"/>
    </location>
</feature>
<dbReference type="InterPro" id="IPR017932">
    <property type="entry name" value="GATase_2_dom"/>
</dbReference>
<keyword evidence="5 9" id="KW-0067">ATP-binding</keyword>
<evidence type="ECO:0000313" key="13">
    <source>
        <dbReference type="Proteomes" id="UP000176424"/>
    </source>
</evidence>
<evidence type="ECO:0000259" key="11">
    <source>
        <dbReference type="PROSITE" id="PS51278"/>
    </source>
</evidence>
<dbReference type="SUPFAM" id="SSF56235">
    <property type="entry name" value="N-terminal nucleophile aminohydrolases (Ntn hydrolases)"/>
    <property type="match status" value="1"/>
</dbReference>
<evidence type="ECO:0000256" key="9">
    <source>
        <dbReference type="PIRSR" id="PIRSR001589-2"/>
    </source>
</evidence>
<dbReference type="STRING" id="1797263.A2397_05105"/>
<evidence type="ECO:0000256" key="3">
    <source>
        <dbReference type="ARBA" id="ARBA00012737"/>
    </source>
</evidence>
<protein>
    <recommendedName>
        <fullName evidence="3">asparagine synthase (glutamine-hydrolyzing)</fullName>
        <ecNumber evidence="3">6.3.5.4</ecNumber>
    </recommendedName>
</protein>
<evidence type="ECO:0000256" key="1">
    <source>
        <dbReference type="ARBA" id="ARBA00005187"/>
    </source>
</evidence>
<feature type="domain" description="Glutamine amidotransferase type-2" evidence="11">
    <location>
        <begin position="2"/>
        <end position="214"/>
    </location>
</feature>
<evidence type="ECO:0000313" key="12">
    <source>
        <dbReference type="EMBL" id="OGD08945.1"/>
    </source>
</evidence>
<reference evidence="12 13" key="1">
    <citation type="journal article" date="2016" name="Nat. Commun.">
        <title>Thousands of microbial genomes shed light on interconnected biogeochemical processes in an aquifer system.</title>
        <authorList>
            <person name="Anantharaman K."/>
            <person name="Brown C.T."/>
            <person name="Hug L.A."/>
            <person name="Sharon I."/>
            <person name="Castelle C.J."/>
            <person name="Probst A.J."/>
            <person name="Thomas B.C."/>
            <person name="Singh A."/>
            <person name="Wilkins M.J."/>
            <person name="Karaoz U."/>
            <person name="Brodie E.L."/>
            <person name="Williams K.H."/>
            <person name="Hubbard S.S."/>
            <person name="Banfield J.F."/>
        </authorList>
    </citation>
    <scope>NUCLEOTIDE SEQUENCE [LARGE SCALE GENOMIC DNA]</scope>
</reference>
<accession>A0A1F4ZRG1</accession>
<dbReference type="InterPro" id="IPR029055">
    <property type="entry name" value="Ntn_hydrolases_N"/>
</dbReference>
<dbReference type="NCBIfam" id="TIGR01536">
    <property type="entry name" value="asn_synth_AEB"/>
    <property type="match status" value="1"/>
</dbReference>
<proteinExistence type="inferred from homology"/>
<feature type="site" description="Important for beta-aspartyl-AMP intermediate formation" evidence="10">
    <location>
        <position position="366"/>
    </location>
</feature>
<dbReference type="Pfam" id="PF13537">
    <property type="entry name" value="GATase_7"/>
    <property type="match status" value="1"/>
</dbReference>
<evidence type="ECO:0000256" key="4">
    <source>
        <dbReference type="ARBA" id="ARBA00022741"/>
    </source>
</evidence>
<dbReference type="InterPro" id="IPR033738">
    <property type="entry name" value="AsnB_N"/>
</dbReference>
<dbReference type="InterPro" id="IPR014729">
    <property type="entry name" value="Rossmann-like_a/b/a_fold"/>
</dbReference>
<keyword evidence="4 9" id="KW-0547">Nucleotide-binding</keyword>
<sequence length="630" mass="72700">MCGIAGKISLNSKNITLSEVVEMTLAIKHRGPDDDGTYVSPNHKVVLGHRRLAIIDLSPKGHQPMSFKNRYWIIFNGEIYNFQEKRRDLIKKGYKFKSQSDTEVIMALYDKYGSRCLDHLRGMFAFAIYDQLKNTLFCARDRVGKKPFKYFFDGQTFIFASELKAILTQKEVRPKPDYAAINDYLTLQYCPSPSTGFTNIQKLEPGHFIFLDITKKTFLKERYWKLDFSQKLDLSEVEWESEILQKLEESVKLRMISDVPLGAFLSGGVDSSAVVGLMAKNSTRPVKTFSIGFAESKFSELGYAKQVADRFHTDHTEFIVRPESVEETLPMLVEHYEEPYADSSGLATYYVSKLTRQHVTVALNGDGGDENFAGYPWYTIHQFSLFYEKFRLLNSLVAKPLWKLIYEKCPSTITERAVRFSKMIDKNYAQRYVDYLAYFPKEEKERLYTKRFKSQMLGLDTANILAGRFQESGTPDKLDQAFYTDINTYLPDDLLVKVDIASMAVSLEGRSPFLDHEFMELAARIPSSLKLKNLITRKYILKRALKGLLPAEILNRPKMGFGVPISVWFKDDLKPYTKKMLLSKNSKILEFLEKDYILGLLNQHQNTAVNFSARIWALLTLELWLRQHFS</sequence>
<dbReference type="SUPFAM" id="SSF52402">
    <property type="entry name" value="Adenine nucleotide alpha hydrolases-like"/>
    <property type="match status" value="1"/>
</dbReference>
<name>A0A1F4ZRG1_9BACT</name>
<keyword evidence="6 8" id="KW-0315">Glutamine amidotransferase</keyword>
<organism evidence="12 13">
    <name type="scientific">Candidatus Amesbacteria bacterium RIFOXYB1_FULL_44_23</name>
    <dbReference type="NCBI Taxonomy" id="1797263"/>
    <lineage>
        <taxon>Bacteria</taxon>
        <taxon>Candidatus Amesiibacteriota</taxon>
    </lineage>
</organism>